<evidence type="ECO:0000256" key="2">
    <source>
        <dbReference type="ARBA" id="ARBA00023125"/>
    </source>
</evidence>
<proteinExistence type="predicted"/>
<accession>A0ABR4HVZ8</accession>
<gene>
    <name evidence="7" type="ORF">BDW59DRAFT_120846</name>
</gene>
<dbReference type="Pfam" id="PF00172">
    <property type="entry name" value="Zn_clus"/>
    <property type="match status" value="1"/>
</dbReference>
<dbReference type="SMART" id="SM00066">
    <property type="entry name" value="GAL4"/>
    <property type="match status" value="1"/>
</dbReference>
<comment type="caution">
    <text evidence="7">The sequence shown here is derived from an EMBL/GenBank/DDBJ whole genome shotgun (WGS) entry which is preliminary data.</text>
</comment>
<dbReference type="Gene3D" id="4.10.240.10">
    <property type="entry name" value="Zn(2)-C6 fungal-type DNA-binding domain"/>
    <property type="match status" value="1"/>
</dbReference>
<feature type="domain" description="Zn(2)-C6 fungal-type" evidence="6">
    <location>
        <begin position="10"/>
        <end position="38"/>
    </location>
</feature>
<evidence type="ECO:0000256" key="3">
    <source>
        <dbReference type="ARBA" id="ARBA00023163"/>
    </source>
</evidence>
<organism evidence="7 8">
    <name type="scientific">Aspergillus cavernicola</name>
    <dbReference type="NCBI Taxonomy" id="176166"/>
    <lineage>
        <taxon>Eukaryota</taxon>
        <taxon>Fungi</taxon>
        <taxon>Dikarya</taxon>
        <taxon>Ascomycota</taxon>
        <taxon>Pezizomycotina</taxon>
        <taxon>Eurotiomycetes</taxon>
        <taxon>Eurotiomycetidae</taxon>
        <taxon>Eurotiales</taxon>
        <taxon>Aspergillaceae</taxon>
        <taxon>Aspergillus</taxon>
        <taxon>Aspergillus subgen. Nidulantes</taxon>
    </lineage>
</organism>
<evidence type="ECO:0000259" key="6">
    <source>
        <dbReference type="PROSITE" id="PS50048"/>
    </source>
</evidence>
<dbReference type="Proteomes" id="UP001610335">
    <property type="component" value="Unassembled WGS sequence"/>
</dbReference>
<name>A0ABR4HVZ8_9EURO</name>
<dbReference type="InterPro" id="IPR036864">
    <property type="entry name" value="Zn2-C6_fun-type_DNA-bd_sf"/>
</dbReference>
<evidence type="ECO:0000256" key="5">
    <source>
        <dbReference type="SAM" id="MobiDB-lite"/>
    </source>
</evidence>
<dbReference type="CDD" id="cd00067">
    <property type="entry name" value="GAL4"/>
    <property type="match status" value="1"/>
</dbReference>
<dbReference type="SUPFAM" id="SSF57701">
    <property type="entry name" value="Zn2/Cys6 DNA-binding domain"/>
    <property type="match status" value="1"/>
</dbReference>
<reference evidence="7 8" key="1">
    <citation type="submission" date="2024-07" db="EMBL/GenBank/DDBJ databases">
        <title>Section-level genome sequencing and comparative genomics of Aspergillus sections Usti and Cavernicolus.</title>
        <authorList>
            <consortium name="Lawrence Berkeley National Laboratory"/>
            <person name="Nybo J.L."/>
            <person name="Vesth T.C."/>
            <person name="Theobald S."/>
            <person name="Frisvad J.C."/>
            <person name="Larsen T.O."/>
            <person name="Kjaerboelling I."/>
            <person name="Rothschild-Mancinelli K."/>
            <person name="Lyhne E.K."/>
            <person name="Kogle M.E."/>
            <person name="Barry K."/>
            <person name="Clum A."/>
            <person name="Na H."/>
            <person name="Ledsgaard L."/>
            <person name="Lin J."/>
            <person name="Lipzen A."/>
            <person name="Kuo A."/>
            <person name="Riley R."/>
            <person name="Mondo S."/>
            <person name="LaButti K."/>
            <person name="Haridas S."/>
            <person name="Pangalinan J."/>
            <person name="Salamov A.A."/>
            <person name="Simmons B.A."/>
            <person name="Magnuson J.K."/>
            <person name="Chen J."/>
            <person name="Drula E."/>
            <person name="Henrissat B."/>
            <person name="Wiebenga A."/>
            <person name="Lubbers R.J."/>
            <person name="Gomes A.C."/>
            <person name="Makela M.R."/>
            <person name="Stajich J."/>
            <person name="Grigoriev I.V."/>
            <person name="Mortensen U.H."/>
            <person name="De vries R.P."/>
            <person name="Baker S.E."/>
            <person name="Andersen M.R."/>
        </authorList>
    </citation>
    <scope>NUCLEOTIDE SEQUENCE [LARGE SCALE GENOMIC DNA]</scope>
    <source>
        <strain evidence="7 8">CBS 600.67</strain>
    </source>
</reference>
<keyword evidence="1" id="KW-0805">Transcription regulation</keyword>
<keyword evidence="2" id="KW-0238">DNA-binding</keyword>
<evidence type="ECO:0000256" key="1">
    <source>
        <dbReference type="ARBA" id="ARBA00023015"/>
    </source>
</evidence>
<dbReference type="PROSITE" id="PS00463">
    <property type="entry name" value="ZN2_CY6_FUNGAL_1"/>
    <property type="match status" value="1"/>
</dbReference>
<dbReference type="PANTHER" id="PTHR38111:SF11">
    <property type="entry name" value="TRANSCRIPTION FACTOR DOMAIN-CONTAINING PROTEIN-RELATED"/>
    <property type="match status" value="1"/>
</dbReference>
<feature type="region of interest" description="Disordered" evidence="5">
    <location>
        <begin position="53"/>
        <end position="75"/>
    </location>
</feature>
<evidence type="ECO:0000313" key="8">
    <source>
        <dbReference type="Proteomes" id="UP001610335"/>
    </source>
</evidence>
<dbReference type="EMBL" id="JBFXLS010000076">
    <property type="protein sequence ID" value="KAL2819570.1"/>
    <property type="molecule type" value="Genomic_DNA"/>
</dbReference>
<protein>
    <recommendedName>
        <fullName evidence="6">Zn(2)-C6 fungal-type domain-containing protein</fullName>
    </recommendedName>
</protein>
<dbReference type="PROSITE" id="PS50048">
    <property type="entry name" value="ZN2_CY6_FUNGAL_2"/>
    <property type="match status" value="1"/>
</dbReference>
<keyword evidence="8" id="KW-1185">Reference proteome</keyword>
<dbReference type="PANTHER" id="PTHR38111">
    <property type="entry name" value="ZN(2)-C6 FUNGAL-TYPE DOMAIN-CONTAINING PROTEIN-RELATED"/>
    <property type="match status" value="1"/>
</dbReference>
<evidence type="ECO:0000313" key="7">
    <source>
        <dbReference type="EMBL" id="KAL2819570.1"/>
    </source>
</evidence>
<dbReference type="InterPro" id="IPR053178">
    <property type="entry name" value="Osmoadaptation_assoc"/>
</dbReference>
<keyword evidence="3" id="KW-0804">Transcription</keyword>
<dbReference type="InterPro" id="IPR001138">
    <property type="entry name" value="Zn2Cys6_DnaBD"/>
</dbReference>
<evidence type="ECO:0000256" key="4">
    <source>
        <dbReference type="ARBA" id="ARBA00023242"/>
    </source>
</evidence>
<keyword evidence="4" id="KW-0539">Nucleus</keyword>
<sequence length="489" mass="54534">MARGPGMSKGCAVCRRRKIKCDRKRPNCSQCIRHGCECRGMVQGSIFLGTSLDTPSGRLKNNRLEEPGDNTGETTTGYNQSHFYSSEAALSPTLLPLLLPPGPENSLLLQTQLLSSFHSFFAKSSINKTKSGWMSNLLSNPIQSNSTPHPRWPVLAAALALYSAQHGSNNPRGEEQAREWYGYGLKHQQEILLLSTTPAAEDVSGAILLAYYEVISSTSDEAYFHHILGAQALLVRIGPWACRGSYLHQLLQTVRLHMVYVSLSTMSSSILASELWTSIPFKTMEKSPLDWMVDFLLGFPSTLQYLEKFDLPPAEVEKSTIEVIITLISTWNNTLRSLLNTHKTTPPQLLPDNEEPPLIHTTDLFKYVPRSFPEHDSDSVMTVALYSLGWILILYRKGTLVALNLSDYTPLLVAHCSVILRAAVCMEMFEDGCGYIRMVSPLKYVLIMSPDAIQRDSAECRLRLWARKKGIAGICTVMDLSRDNTFILS</sequence>